<dbReference type="EMBL" id="JACHJG010000003">
    <property type="protein sequence ID" value="MBB4886256.1"/>
    <property type="molecule type" value="Genomic_DNA"/>
</dbReference>
<evidence type="ECO:0000313" key="2">
    <source>
        <dbReference type="EMBL" id="MBB4886256.1"/>
    </source>
</evidence>
<evidence type="ECO:0000256" key="1">
    <source>
        <dbReference type="SAM" id="MobiDB-lite"/>
    </source>
</evidence>
<accession>A0A7W7LAU8</accession>
<evidence type="ECO:0000313" key="3">
    <source>
        <dbReference type="Proteomes" id="UP000556436"/>
    </source>
</evidence>
<keyword evidence="3" id="KW-1185">Reference proteome</keyword>
<dbReference type="AlphaFoldDB" id="A0A7W7LAU8"/>
<feature type="compositionally biased region" description="Basic residues" evidence="1">
    <location>
        <begin position="287"/>
        <end position="297"/>
    </location>
</feature>
<dbReference type="RefSeq" id="WP_184733319.1">
    <property type="nucleotide sequence ID" value="NZ_BMRW01000003.1"/>
</dbReference>
<sequence>MDDLPDGHFRHLILPYTGKVTHVRVPARGFSSDFAAIIDSQEGQFFVKAMFNNPGGRKDSILRERAINPYVQPLSPQLLWNVEGDDAGWIILGFEAIEERGLAFEPGSPDLPLAVDLLNRAASLGLPDVARDWRGDRWDAYASSEDELALLRGDALLHTDINPSNLTVGEAGAWLIDWSWPTRGPGFIDPACFVVQLISAGHSPASAESWAADCTAWSSADPKAIDVFAVAHLRMHRRLAEQNTGEAWLADVAEAAQAWVDHRGEDRRRIVASLPGVMTATGDHTGQKPRRQRGCRT</sequence>
<gene>
    <name evidence="2" type="ORF">FHS38_002285</name>
</gene>
<name>A0A7W7LAU8_STRNE</name>
<dbReference type="InterPro" id="IPR011009">
    <property type="entry name" value="Kinase-like_dom_sf"/>
</dbReference>
<protein>
    <recommendedName>
        <fullName evidence="4">Phosphotransferase enzyme family protein</fullName>
    </recommendedName>
</protein>
<evidence type="ECO:0008006" key="4">
    <source>
        <dbReference type="Google" id="ProtNLM"/>
    </source>
</evidence>
<dbReference type="Proteomes" id="UP000556436">
    <property type="component" value="Unassembled WGS sequence"/>
</dbReference>
<dbReference type="SUPFAM" id="SSF56112">
    <property type="entry name" value="Protein kinase-like (PK-like)"/>
    <property type="match status" value="1"/>
</dbReference>
<feature type="region of interest" description="Disordered" evidence="1">
    <location>
        <begin position="277"/>
        <end position="297"/>
    </location>
</feature>
<reference evidence="2 3" key="1">
    <citation type="submission" date="2020-08" db="EMBL/GenBank/DDBJ databases">
        <title>Genomic Encyclopedia of Type Strains, Phase III (KMG-III): the genomes of soil and plant-associated and newly described type strains.</title>
        <authorList>
            <person name="Whitman W."/>
        </authorList>
    </citation>
    <scope>NUCLEOTIDE SEQUENCE [LARGE SCALE GENOMIC DNA]</scope>
    <source>
        <strain evidence="2 3">CECT 3265</strain>
    </source>
</reference>
<proteinExistence type="predicted"/>
<organism evidence="2 3">
    <name type="scientific">Streptomyces netropsis</name>
    <name type="common">Streptoverticillium netropsis</name>
    <dbReference type="NCBI Taxonomy" id="55404"/>
    <lineage>
        <taxon>Bacteria</taxon>
        <taxon>Bacillati</taxon>
        <taxon>Actinomycetota</taxon>
        <taxon>Actinomycetes</taxon>
        <taxon>Kitasatosporales</taxon>
        <taxon>Streptomycetaceae</taxon>
        <taxon>Streptomyces</taxon>
    </lineage>
</organism>
<comment type="caution">
    <text evidence="2">The sequence shown here is derived from an EMBL/GenBank/DDBJ whole genome shotgun (WGS) entry which is preliminary data.</text>
</comment>